<dbReference type="Proteomes" id="UP000466345">
    <property type="component" value="Unassembled WGS sequence"/>
</dbReference>
<dbReference type="EMBL" id="WEGJ01000015">
    <property type="protein sequence ID" value="MQY13758.1"/>
    <property type="molecule type" value="Genomic_DNA"/>
</dbReference>
<keyword evidence="2" id="KW-1185">Reference proteome</keyword>
<dbReference type="OrthoDB" id="4335926at2"/>
<dbReference type="RefSeq" id="WP_153453790.1">
    <property type="nucleotide sequence ID" value="NZ_WEGJ01000015.1"/>
</dbReference>
<sequence>MSTRPRTASVNVYVHKPLTVDEPAWCAGHPDALPQFKTDVLHNGPEQIIAPGGRAMFRAFITQAPFATNPDARTAGLYVEAADITATYSPNEVEQLAADLVEAAAVLRVLGRDMAVRAETGVSEA</sequence>
<protein>
    <submittedName>
        <fullName evidence="1">Uncharacterized protein</fullName>
    </submittedName>
</protein>
<evidence type="ECO:0000313" key="1">
    <source>
        <dbReference type="EMBL" id="MQY13758.1"/>
    </source>
</evidence>
<proteinExistence type="predicted"/>
<name>A0A7K0CJW2_9ACTN</name>
<evidence type="ECO:0000313" key="2">
    <source>
        <dbReference type="Proteomes" id="UP000466345"/>
    </source>
</evidence>
<dbReference type="AlphaFoldDB" id="A0A7K0CJW2"/>
<gene>
    <name evidence="1" type="ORF">SRB5_39100</name>
</gene>
<organism evidence="1 2">
    <name type="scientific">Streptomyces smaragdinus</name>
    <dbReference type="NCBI Taxonomy" id="2585196"/>
    <lineage>
        <taxon>Bacteria</taxon>
        <taxon>Bacillati</taxon>
        <taxon>Actinomycetota</taxon>
        <taxon>Actinomycetes</taxon>
        <taxon>Kitasatosporales</taxon>
        <taxon>Streptomycetaceae</taxon>
        <taxon>Streptomyces</taxon>
    </lineage>
</organism>
<reference evidence="1 2" key="1">
    <citation type="submission" date="2019-10" db="EMBL/GenBank/DDBJ databases">
        <title>Streptomyces smaragdinus sp. nov. and Streptomyces fabii sp. nov., isolated from the gut of fungus growing-termite Macrotermes natalensis.</title>
        <authorList>
            <person name="Schwitalla J."/>
            <person name="Benndorf R."/>
            <person name="Martin K."/>
            <person name="De Beer W."/>
            <person name="Kaster A.-K."/>
            <person name="Vollmers J."/>
            <person name="Poulsen M."/>
            <person name="Beemelmanns C."/>
        </authorList>
    </citation>
    <scope>NUCLEOTIDE SEQUENCE [LARGE SCALE GENOMIC DNA]</scope>
    <source>
        <strain evidence="1 2">RB5</strain>
    </source>
</reference>
<dbReference type="InterPro" id="IPR054202">
    <property type="entry name" value="DUF6907"/>
</dbReference>
<comment type="caution">
    <text evidence="1">The sequence shown here is derived from an EMBL/GenBank/DDBJ whole genome shotgun (WGS) entry which is preliminary data.</text>
</comment>
<accession>A0A7K0CJW2</accession>
<dbReference type="Pfam" id="PF21848">
    <property type="entry name" value="DUF6907"/>
    <property type="match status" value="1"/>
</dbReference>